<evidence type="ECO:0000313" key="1">
    <source>
        <dbReference type="EMBL" id="MBG8555002.1"/>
    </source>
</evidence>
<dbReference type="EMBL" id="JADWYK010000010">
    <property type="protein sequence ID" value="MBG8555002.1"/>
    <property type="molecule type" value="Genomic_DNA"/>
</dbReference>
<comment type="caution">
    <text evidence="1">The sequence shown here is derived from an EMBL/GenBank/DDBJ whole genome shotgun (WGS) entry which is preliminary data.</text>
</comment>
<dbReference type="Pfam" id="PF26125">
    <property type="entry name" value="AcrVA2-like"/>
    <property type="match status" value="1"/>
</dbReference>
<accession>A0ABS0L6L8</accession>
<dbReference type="RefSeq" id="WP_196956023.1">
    <property type="nucleotide sequence ID" value="NZ_JADWYK010000010.1"/>
</dbReference>
<proteinExistence type="predicted"/>
<dbReference type="Proteomes" id="UP000601099">
    <property type="component" value="Unassembled WGS sequence"/>
</dbReference>
<protein>
    <submittedName>
        <fullName evidence="1">Uncharacterized protein</fullName>
    </submittedName>
</protein>
<keyword evidence="2" id="KW-1185">Reference proteome</keyword>
<organism evidence="1 2">
    <name type="scientific">Hymenobacter guriensis</name>
    <dbReference type="NCBI Taxonomy" id="2793065"/>
    <lineage>
        <taxon>Bacteria</taxon>
        <taxon>Pseudomonadati</taxon>
        <taxon>Bacteroidota</taxon>
        <taxon>Cytophagia</taxon>
        <taxon>Cytophagales</taxon>
        <taxon>Hymenobacteraceae</taxon>
        <taxon>Hymenobacter</taxon>
    </lineage>
</organism>
<sequence>MSLREQVERQYTWSEFRAWEEWQQGGRQIFDFSAGLLEMLELTDASQVGVERLRLPYPRLYMDLSAAGLHLAGADSPRIEGVYLLEDTTDLVPGGKLQDRMIHLEFTGEYMPHFAHVNEHLIELAGRGFHTYTLLQDVDERGAEPLVLPTTIGKVVADATRTFATFLVEGTDEQTQAKIIDLHSTFLARTVNLIVNCLLYLMYPEREVKRAFSPGLPGHLATRLAKATTRRRRQVAEADLATAGYTRVTFVGSNIPTRAERTAGLPGAVAPHWRRGHWRRQRLGPSLQEEKLLWIQPTLVNQREGEPVKGRVYGV</sequence>
<reference evidence="1 2" key="1">
    <citation type="submission" date="2020-11" db="EMBL/GenBank/DDBJ databases">
        <title>Hymenobacter sp.</title>
        <authorList>
            <person name="Kim M.K."/>
        </authorList>
    </citation>
    <scope>NUCLEOTIDE SEQUENCE [LARGE SCALE GENOMIC DNA]</scope>
    <source>
        <strain evidence="1 2">BT594</strain>
    </source>
</reference>
<name>A0ABS0L6L8_9BACT</name>
<dbReference type="InterPro" id="IPR058915">
    <property type="entry name" value="AcrVA2-like"/>
</dbReference>
<gene>
    <name evidence="1" type="ORF">I5L79_15720</name>
</gene>
<evidence type="ECO:0000313" key="2">
    <source>
        <dbReference type="Proteomes" id="UP000601099"/>
    </source>
</evidence>